<feature type="domain" description="GIY-YIG" evidence="2">
    <location>
        <begin position="2"/>
        <end position="79"/>
    </location>
</feature>
<name>A0A2H0YV57_9BACT</name>
<dbReference type="EMBL" id="PEXU01000047">
    <property type="protein sequence ID" value="PIS42375.1"/>
    <property type="molecule type" value="Genomic_DNA"/>
</dbReference>
<organism evidence="3 4">
    <name type="scientific">Candidatus Kerfeldbacteria bacterium CG08_land_8_20_14_0_20_40_16</name>
    <dbReference type="NCBI Taxonomy" id="2014244"/>
    <lineage>
        <taxon>Bacteria</taxon>
        <taxon>Candidatus Kerfeldiibacteriota</taxon>
    </lineage>
</organism>
<protein>
    <submittedName>
        <fullName evidence="3">Endonuclease</fullName>
    </submittedName>
</protein>
<dbReference type="SUPFAM" id="SSF82771">
    <property type="entry name" value="GIY-YIG endonuclease"/>
    <property type="match status" value="1"/>
</dbReference>
<dbReference type="InterPro" id="IPR035901">
    <property type="entry name" value="GIY-YIG_endonuc_sf"/>
</dbReference>
<evidence type="ECO:0000256" key="1">
    <source>
        <dbReference type="ARBA" id="ARBA00007435"/>
    </source>
</evidence>
<dbReference type="InterPro" id="IPR050190">
    <property type="entry name" value="UPF0213_domain"/>
</dbReference>
<dbReference type="CDD" id="cd10449">
    <property type="entry name" value="GIY-YIG_SLX1_like"/>
    <property type="match status" value="1"/>
</dbReference>
<comment type="caution">
    <text evidence="3">The sequence shown here is derived from an EMBL/GenBank/DDBJ whole genome shotgun (WGS) entry which is preliminary data.</text>
</comment>
<dbReference type="Gene3D" id="3.40.1440.10">
    <property type="entry name" value="GIY-YIG endonuclease"/>
    <property type="match status" value="1"/>
</dbReference>
<reference evidence="3 4" key="1">
    <citation type="submission" date="2017-09" db="EMBL/GenBank/DDBJ databases">
        <title>Depth-based differentiation of microbial function through sediment-hosted aquifers and enrichment of novel symbionts in the deep terrestrial subsurface.</title>
        <authorList>
            <person name="Probst A.J."/>
            <person name="Ladd B."/>
            <person name="Jarett J.K."/>
            <person name="Geller-Mcgrath D.E."/>
            <person name="Sieber C.M."/>
            <person name="Emerson J.B."/>
            <person name="Anantharaman K."/>
            <person name="Thomas B.C."/>
            <person name="Malmstrom R."/>
            <person name="Stieglmeier M."/>
            <person name="Klingl A."/>
            <person name="Woyke T."/>
            <person name="Ryan C.M."/>
            <person name="Banfield J.F."/>
        </authorList>
    </citation>
    <scope>NUCLEOTIDE SEQUENCE [LARGE SCALE GENOMIC DNA]</scope>
    <source>
        <strain evidence="3">CG08_land_8_20_14_0_20_40_16</strain>
    </source>
</reference>
<sequence length="95" mass="11335">MKKYIVYIIQSENKRYYIGTTSDIQRRLKEHNEGLSTWTKRFKNWKLIYSEKFDKLSQARKREIFFKKQKGGDGFFKIIKDNTTRDRAAVSSSGS</sequence>
<dbReference type="InterPro" id="IPR000305">
    <property type="entry name" value="GIY-YIG_endonuc"/>
</dbReference>
<keyword evidence="3" id="KW-0378">Hydrolase</keyword>
<dbReference type="GO" id="GO:0004519">
    <property type="term" value="F:endonuclease activity"/>
    <property type="evidence" value="ECO:0007669"/>
    <property type="project" value="UniProtKB-KW"/>
</dbReference>
<dbReference type="PROSITE" id="PS50164">
    <property type="entry name" value="GIY_YIG"/>
    <property type="match status" value="1"/>
</dbReference>
<dbReference type="Pfam" id="PF01541">
    <property type="entry name" value="GIY-YIG"/>
    <property type="match status" value="1"/>
</dbReference>
<proteinExistence type="inferred from homology"/>
<gene>
    <name evidence="3" type="ORF">COT24_04040</name>
</gene>
<dbReference type="Proteomes" id="UP000231542">
    <property type="component" value="Unassembled WGS sequence"/>
</dbReference>
<dbReference type="AlphaFoldDB" id="A0A2H0YV57"/>
<keyword evidence="3" id="KW-0255">Endonuclease</keyword>
<dbReference type="PANTHER" id="PTHR34477:SF1">
    <property type="entry name" value="UPF0213 PROTEIN YHBQ"/>
    <property type="match status" value="1"/>
</dbReference>
<evidence type="ECO:0000313" key="3">
    <source>
        <dbReference type="EMBL" id="PIS42375.1"/>
    </source>
</evidence>
<evidence type="ECO:0000259" key="2">
    <source>
        <dbReference type="PROSITE" id="PS50164"/>
    </source>
</evidence>
<accession>A0A2H0YV57</accession>
<keyword evidence="3" id="KW-0540">Nuclease</keyword>
<dbReference type="PANTHER" id="PTHR34477">
    <property type="entry name" value="UPF0213 PROTEIN YHBQ"/>
    <property type="match status" value="1"/>
</dbReference>
<comment type="similarity">
    <text evidence="1">Belongs to the UPF0213 family.</text>
</comment>
<evidence type="ECO:0000313" key="4">
    <source>
        <dbReference type="Proteomes" id="UP000231542"/>
    </source>
</evidence>